<evidence type="ECO:0000256" key="2">
    <source>
        <dbReference type="ARBA" id="ARBA00022898"/>
    </source>
</evidence>
<dbReference type="SUPFAM" id="SSF53383">
    <property type="entry name" value="PLP-dependent transferases"/>
    <property type="match status" value="1"/>
</dbReference>
<evidence type="ECO:0000313" key="6">
    <source>
        <dbReference type="Proteomes" id="UP000317365"/>
    </source>
</evidence>
<evidence type="ECO:0008006" key="7">
    <source>
        <dbReference type="Google" id="ProtNLM"/>
    </source>
</evidence>
<comment type="similarity">
    <text evidence="4">Belongs to the trans-sulfuration enzymes family.</text>
</comment>
<dbReference type="GO" id="GO:0019346">
    <property type="term" value="P:transsulfuration"/>
    <property type="evidence" value="ECO:0007669"/>
    <property type="project" value="InterPro"/>
</dbReference>
<dbReference type="GO" id="GO:0005737">
    <property type="term" value="C:cytoplasm"/>
    <property type="evidence" value="ECO:0007669"/>
    <property type="project" value="TreeGrafter"/>
</dbReference>
<evidence type="ECO:0000256" key="4">
    <source>
        <dbReference type="RuleBase" id="RU362118"/>
    </source>
</evidence>
<dbReference type="FunFam" id="3.40.640.10:FF:000046">
    <property type="entry name" value="Cystathionine gamma-lyase"/>
    <property type="match status" value="1"/>
</dbReference>
<name>A0A515ES88_9BURK</name>
<feature type="modified residue" description="N6-(pyridoxal phosphate)lysine" evidence="3">
    <location>
        <position position="202"/>
    </location>
</feature>
<dbReference type="AlphaFoldDB" id="A0A515ES88"/>
<dbReference type="CDD" id="cd00614">
    <property type="entry name" value="CGS_like"/>
    <property type="match status" value="1"/>
</dbReference>
<dbReference type="Pfam" id="PF01053">
    <property type="entry name" value="Cys_Met_Meta_PP"/>
    <property type="match status" value="1"/>
</dbReference>
<gene>
    <name evidence="5" type="ORF">EXZ61_15830</name>
</gene>
<dbReference type="GO" id="GO:0030170">
    <property type="term" value="F:pyridoxal phosphate binding"/>
    <property type="evidence" value="ECO:0007669"/>
    <property type="project" value="InterPro"/>
</dbReference>
<sequence length="387" mass="42250">MSDFPETLLVHDQPNPWQSVVPPIVQTSLFTFKTVEDMEARVRGETTRPVYSRGDNPTVREFERKLAQLECADDARAFSSGMGAISAAILSVVKAGDTVVCVRHVYPDTYRFMEKLLVRLGVKTRYIDGCDTDTLIAALPGTTLLYLESPTSWTMETQDLPKLAAAARAQGVVTIIDNSCATPINQKPLTHGIDLVVHSASKYLSGHSDTVAGVVAGNAQRMAAINDLSYPYLGAKLSPMEGWLLLRGLRTLPMRMAWQWASTQVLLQRLQSHAAVSQVMHPWCQPGPGAACLTGYSSLFTLELVAGADMRKFCNTLTLFQLGVSWGGHESLVVPALVSRAQASGPNSQIDFGITDRMVRLHVGFENTEDLWQDLQNALAAAHPTQP</sequence>
<evidence type="ECO:0000256" key="3">
    <source>
        <dbReference type="PIRSR" id="PIRSR001434-2"/>
    </source>
</evidence>
<dbReference type="PANTHER" id="PTHR11808">
    <property type="entry name" value="TRANS-SULFURATION ENZYME FAMILY MEMBER"/>
    <property type="match status" value="1"/>
</dbReference>
<dbReference type="InterPro" id="IPR000277">
    <property type="entry name" value="Cys/Met-Metab_PyrdxlP-dep_enz"/>
</dbReference>
<dbReference type="NCBIfam" id="NF004627">
    <property type="entry name" value="PRK05968.1"/>
    <property type="match status" value="1"/>
</dbReference>
<keyword evidence="2 3" id="KW-0663">Pyridoxal phosphate</keyword>
<dbReference type="Gene3D" id="3.40.640.10">
    <property type="entry name" value="Type I PLP-dependent aspartate aminotransferase-like (Major domain)"/>
    <property type="match status" value="1"/>
</dbReference>
<dbReference type="Proteomes" id="UP000317365">
    <property type="component" value="Chromosome"/>
</dbReference>
<comment type="cofactor">
    <cofactor evidence="1 4">
        <name>pyridoxal 5'-phosphate</name>
        <dbReference type="ChEBI" id="CHEBI:597326"/>
    </cofactor>
</comment>
<dbReference type="InterPro" id="IPR015422">
    <property type="entry name" value="PyrdxlP-dep_Trfase_small"/>
</dbReference>
<dbReference type="GO" id="GO:0016846">
    <property type="term" value="F:carbon-sulfur lyase activity"/>
    <property type="evidence" value="ECO:0007669"/>
    <property type="project" value="TreeGrafter"/>
</dbReference>
<reference evidence="6" key="1">
    <citation type="submission" date="2019-02" db="EMBL/GenBank/DDBJ databases">
        <title>Complete genome sequence of Rhodoferax sp. Gr-4.</title>
        <authorList>
            <person name="Jin L."/>
        </authorList>
    </citation>
    <scope>NUCLEOTIDE SEQUENCE [LARGE SCALE GENOMIC DNA]</scope>
    <source>
        <strain evidence="6">Gr-4</strain>
    </source>
</reference>
<dbReference type="Gene3D" id="3.90.1150.10">
    <property type="entry name" value="Aspartate Aminotransferase, domain 1"/>
    <property type="match status" value="1"/>
</dbReference>
<proteinExistence type="inferred from homology"/>
<keyword evidence="6" id="KW-1185">Reference proteome</keyword>
<dbReference type="KEGG" id="rhg:EXZ61_15830"/>
<dbReference type="InterPro" id="IPR015421">
    <property type="entry name" value="PyrdxlP-dep_Trfase_major"/>
</dbReference>
<dbReference type="PANTHER" id="PTHR11808:SF80">
    <property type="entry name" value="CYSTATHIONINE GAMMA-LYASE"/>
    <property type="match status" value="1"/>
</dbReference>
<dbReference type="PIRSF" id="PIRSF001434">
    <property type="entry name" value="CGS"/>
    <property type="match status" value="1"/>
</dbReference>
<organism evidence="5 6">
    <name type="scientific">Rhodoferax aquaticus</name>
    <dbReference type="NCBI Taxonomy" id="2527691"/>
    <lineage>
        <taxon>Bacteria</taxon>
        <taxon>Pseudomonadati</taxon>
        <taxon>Pseudomonadota</taxon>
        <taxon>Betaproteobacteria</taxon>
        <taxon>Burkholderiales</taxon>
        <taxon>Comamonadaceae</taxon>
        <taxon>Rhodoferax</taxon>
    </lineage>
</organism>
<dbReference type="RefSeq" id="WP_142812681.1">
    <property type="nucleotide sequence ID" value="NZ_CP036282.1"/>
</dbReference>
<dbReference type="InterPro" id="IPR015424">
    <property type="entry name" value="PyrdxlP-dep_Trfase"/>
</dbReference>
<accession>A0A515ES88</accession>
<protein>
    <recommendedName>
        <fullName evidence="7">Aminotransferase class I/II-fold pyridoxal phosphate-dependent enzyme</fullName>
    </recommendedName>
</protein>
<dbReference type="EMBL" id="CP036282">
    <property type="protein sequence ID" value="QDL55525.1"/>
    <property type="molecule type" value="Genomic_DNA"/>
</dbReference>
<reference evidence="6" key="2">
    <citation type="journal article" date="2020" name="Int. J. Syst. Evol. Microbiol.">
        <title>Genomic insights into a novel species Rhodoferax aquaticus sp. nov., isolated from freshwater.</title>
        <authorList>
            <person name="Li T."/>
            <person name="Zhuo Y."/>
            <person name="Jin C.Z."/>
            <person name="Wu X."/>
            <person name="Ko S.R."/>
            <person name="Jin F.J."/>
            <person name="Ahn C.Y."/>
            <person name="Oh H.M."/>
            <person name="Lee H.G."/>
            <person name="Jin L."/>
        </authorList>
    </citation>
    <scope>NUCLEOTIDE SEQUENCE [LARGE SCALE GENOMIC DNA]</scope>
    <source>
        <strain evidence="6">Gr-4</strain>
    </source>
</reference>
<evidence type="ECO:0000256" key="1">
    <source>
        <dbReference type="ARBA" id="ARBA00001933"/>
    </source>
</evidence>
<evidence type="ECO:0000313" key="5">
    <source>
        <dbReference type="EMBL" id="QDL55525.1"/>
    </source>
</evidence>